<feature type="active site" description="Tele-phosphohistidine intermediate" evidence="1">
    <location>
        <position position="17"/>
    </location>
</feature>
<dbReference type="STRING" id="1334629.MFUL124B02_05470"/>
<reference evidence="3 6" key="2">
    <citation type="submission" date="2019-07" db="EMBL/GenBank/DDBJ databases">
        <title>Whole genome shotgun sequence of Myxococcus fulvus NBRC 100333.</title>
        <authorList>
            <person name="Hosoyama A."/>
            <person name="Uohara A."/>
            <person name="Ohji S."/>
            <person name="Ichikawa N."/>
        </authorList>
    </citation>
    <scope>NUCLEOTIDE SEQUENCE [LARGE SCALE GENOMIC DNA]</scope>
    <source>
        <strain evidence="3 6">NBRC 100333</strain>
    </source>
</reference>
<proteinExistence type="predicted"/>
<dbReference type="InterPro" id="IPR050275">
    <property type="entry name" value="PGM_Phosphatase"/>
</dbReference>
<dbReference type="SMART" id="SM00855">
    <property type="entry name" value="PGAM"/>
    <property type="match status" value="1"/>
</dbReference>
<dbReference type="AlphaFoldDB" id="A0A511SUF9"/>
<dbReference type="PANTHER" id="PTHR48100">
    <property type="entry name" value="BROAD-SPECIFICITY PHOSPHATASE YOR283W-RELATED"/>
    <property type="match status" value="1"/>
</dbReference>
<reference evidence="4 5" key="1">
    <citation type="submission" date="2016-10" db="EMBL/GenBank/DDBJ databases">
        <authorList>
            <person name="Varghese N."/>
            <person name="Submissions S."/>
        </authorList>
    </citation>
    <scope>NUCLEOTIDE SEQUENCE [LARGE SCALE GENOMIC DNA]</scope>
    <source>
        <strain evidence="4 5">DSM 16525</strain>
    </source>
</reference>
<dbReference type="OrthoDB" id="9781415at2"/>
<feature type="active site" description="Proton donor/acceptor" evidence="1">
    <location>
        <position position="90"/>
    </location>
</feature>
<dbReference type="CDD" id="cd07067">
    <property type="entry name" value="HP_PGM_like"/>
    <property type="match status" value="1"/>
</dbReference>
<feature type="binding site" evidence="2">
    <location>
        <position position="66"/>
    </location>
    <ligand>
        <name>substrate</name>
    </ligand>
</feature>
<evidence type="ECO:0000256" key="2">
    <source>
        <dbReference type="PIRSR" id="PIRSR613078-2"/>
    </source>
</evidence>
<keyword evidence="5" id="KW-1185">Reference proteome</keyword>
<evidence type="ECO:0000313" key="6">
    <source>
        <dbReference type="Proteomes" id="UP000321514"/>
    </source>
</evidence>
<dbReference type="Pfam" id="PF00300">
    <property type="entry name" value="His_Phos_1"/>
    <property type="match status" value="1"/>
</dbReference>
<dbReference type="Gene3D" id="3.40.50.1240">
    <property type="entry name" value="Phosphoglycerate mutase-like"/>
    <property type="match status" value="1"/>
</dbReference>
<name>A0A511SUF9_MYXFU</name>
<dbReference type="EMBL" id="BJXR01000010">
    <property type="protein sequence ID" value="GEN05554.1"/>
    <property type="molecule type" value="Genomic_DNA"/>
</dbReference>
<evidence type="ECO:0000256" key="1">
    <source>
        <dbReference type="PIRSR" id="PIRSR613078-1"/>
    </source>
</evidence>
<organism evidence="3 6">
    <name type="scientific">Myxococcus fulvus</name>
    <dbReference type="NCBI Taxonomy" id="33"/>
    <lineage>
        <taxon>Bacteria</taxon>
        <taxon>Pseudomonadati</taxon>
        <taxon>Myxococcota</taxon>
        <taxon>Myxococcia</taxon>
        <taxon>Myxococcales</taxon>
        <taxon>Cystobacterineae</taxon>
        <taxon>Myxococcaceae</taxon>
        <taxon>Myxococcus</taxon>
    </lineage>
</organism>
<evidence type="ECO:0000313" key="4">
    <source>
        <dbReference type="EMBL" id="SET03466.1"/>
    </source>
</evidence>
<dbReference type="GO" id="GO:0016791">
    <property type="term" value="F:phosphatase activity"/>
    <property type="evidence" value="ECO:0007669"/>
    <property type="project" value="TreeGrafter"/>
</dbReference>
<evidence type="ECO:0000313" key="3">
    <source>
        <dbReference type="EMBL" id="GEN05554.1"/>
    </source>
</evidence>
<protein>
    <submittedName>
        <fullName evidence="3 4">Alpha-ribazole phosphatase</fullName>
    </submittedName>
</protein>
<evidence type="ECO:0000313" key="5">
    <source>
        <dbReference type="Proteomes" id="UP000183760"/>
    </source>
</evidence>
<dbReference type="Proteomes" id="UP000183760">
    <property type="component" value="Unassembled WGS sequence"/>
</dbReference>
<comment type="caution">
    <text evidence="3">The sequence shown here is derived from an EMBL/GenBank/DDBJ whole genome shotgun (WGS) entry which is preliminary data.</text>
</comment>
<dbReference type="RefSeq" id="WP_046711094.1">
    <property type="nucleotide sequence ID" value="NZ_BJXR01000010.1"/>
</dbReference>
<dbReference type="InterPro" id="IPR029033">
    <property type="entry name" value="His_PPase_superfam"/>
</dbReference>
<dbReference type="PANTHER" id="PTHR48100:SF1">
    <property type="entry name" value="HISTIDINE PHOSPHATASE FAMILY PROTEIN-RELATED"/>
    <property type="match status" value="1"/>
</dbReference>
<dbReference type="GO" id="GO:0005737">
    <property type="term" value="C:cytoplasm"/>
    <property type="evidence" value="ECO:0007669"/>
    <property type="project" value="TreeGrafter"/>
</dbReference>
<dbReference type="Proteomes" id="UP000321514">
    <property type="component" value="Unassembled WGS sequence"/>
</dbReference>
<dbReference type="SUPFAM" id="SSF53254">
    <property type="entry name" value="Phosphoglycerate mutase-like"/>
    <property type="match status" value="1"/>
</dbReference>
<accession>A0A511SUF9</accession>
<sequence length="206" mass="23243">MDWRLPSGVTRMILVRHGKPSEEMKGRCYGRLDVGLAPEGHVQAERAARLLAQVELHGLYSSPRLRALDTAKRLTEGRGLGLQVEEAFREIDFGLFEGLTYEEAERRFPAVYAEWMTHPAQVRFPEGETFSEMRERVRTGGRALRARHPGQCFALVSHGGVNRTLLCEALGMSDEHLFRLDQVHAAVNVIDFYGDEPVVKLMNAEP</sequence>
<gene>
    <name evidence="3" type="ORF">MFU01_05910</name>
    <name evidence="4" type="ORF">SAMN05443572_101901</name>
</gene>
<dbReference type="InterPro" id="IPR013078">
    <property type="entry name" value="His_Pase_superF_clade-1"/>
</dbReference>
<dbReference type="EMBL" id="FOIB01000001">
    <property type="protein sequence ID" value="SET03466.1"/>
    <property type="molecule type" value="Genomic_DNA"/>
</dbReference>